<gene>
    <name evidence="9" type="ORF">JMJ35_005517</name>
</gene>
<dbReference type="SUPFAM" id="SSF52743">
    <property type="entry name" value="Subtilisin-like"/>
    <property type="match status" value="1"/>
</dbReference>
<evidence type="ECO:0000256" key="4">
    <source>
        <dbReference type="ARBA" id="ARBA00022825"/>
    </source>
</evidence>
<name>A0AA39R2F6_9LECA</name>
<dbReference type="GO" id="GO:0004252">
    <property type="term" value="F:serine-type endopeptidase activity"/>
    <property type="evidence" value="ECO:0007669"/>
    <property type="project" value="InterPro"/>
</dbReference>
<dbReference type="InterPro" id="IPR015500">
    <property type="entry name" value="Peptidase_S8_subtilisin-rel"/>
</dbReference>
<feature type="coiled-coil region" evidence="6">
    <location>
        <begin position="463"/>
        <end position="493"/>
    </location>
</feature>
<evidence type="ECO:0000313" key="9">
    <source>
        <dbReference type="EMBL" id="KAK0512389.1"/>
    </source>
</evidence>
<keyword evidence="6" id="KW-0175">Coiled coil</keyword>
<proteinExistence type="predicted"/>
<dbReference type="PANTHER" id="PTHR24186">
    <property type="entry name" value="PROTEIN PHOSPHATASE 1 REGULATORY SUBUNIT"/>
    <property type="match status" value="1"/>
</dbReference>
<evidence type="ECO:0000256" key="6">
    <source>
        <dbReference type="SAM" id="Coils"/>
    </source>
</evidence>
<dbReference type="InterPro" id="IPR036852">
    <property type="entry name" value="Peptidase_S8/S53_dom_sf"/>
</dbReference>
<accession>A0AA39R2F6</accession>
<evidence type="ECO:0000259" key="8">
    <source>
        <dbReference type="Pfam" id="PF00082"/>
    </source>
</evidence>
<evidence type="ECO:0000256" key="7">
    <source>
        <dbReference type="SAM" id="MobiDB-lite"/>
    </source>
</evidence>
<reference evidence="9" key="1">
    <citation type="submission" date="2023-03" db="EMBL/GenBank/DDBJ databases">
        <title>Complete genome of Cladonia borealis.</title>
        <authorList>
            <person name="Park H."/>
        </authorList>
    </citation>
    <scope>NUCLEOTIDE SEQUENCE</scope>
    <source>
        <strain evidence="9">ANT050790</strain>
    </source>
</reference>
<dbReference type="Gene3D" id="3.40.50.200">
    <property type="entry name" value="Peptidase S8/S53 domain"/>
    <property type="match status" value="1"/>
</dbReference>
<keyword evidence="3" id="KW-0378">Hydrolase</keyword>
<dbReference type="InterPro" id="IPR002110">
    <property type="entry name" value="Ankyrin_rpt"/>
</dbReference>
<dbReference type="PRINTS" id="PR00723">
    <property type="entry name" value="SUBTILISIN"/>
</dbReference>
<evidence type="ECO:0000256" key="2">
    <source>
        <dbReference type="ARBA" id="ARBA00022737"/>
    </source>
</evidence>
<keyword evidence="2" id="KW-0677">Repeat</keyword>
<feature type="compositionally biased region" description="Polar residues" evidence="7">
    <location>
        <begin position="251"/>
        <end position="260"/>
    </location>
</feature>
<dbReference type="EMBL" id="JAFEKC020000011">
    <property type="protein sequence ID" value="KAK0512389.1"/>
    <property type="molecule type" value="Genomic_DNA"/>
</dbReference>
<dbReference type="InterPro" id="IPR036770">
    <property type="entry name" value="Ankyrin_rpt-contain_sf"/>
</dbReference>
<dbReference type="SUPFAM" id="SSF48403">
    <property type="entry name" value="Ankyrin repeat"/>
    <property type="match status" value="1"/>
</dbReference>
<feature type="domain" description="Peptidase S8/S53" evidence="8">
    <location>
        <begin position="552"/>
        <end position="767"/>
    </location>
</feature>
<evidence type="ECO:0000256" key="5">
    <source>
        <dbReference type="ARBA" id="ARBA00023043"/>
    </source>
</evidence>
<dbReference type="PANTHER" id="PTHR24186:SF38">
    <property type="entry name" value="ANKYRIN REPEAT FAMILY PROTEIN"/>
    <property type="match status" value="1"/>
</dbReference>
<dbReference type="AlphaFoldDB" id="A0AA39R2F6"/>
<dbReference type="Proteomes" id="UP001166286">
    <property type="component" value="Unassembled WGS sequence"/>
</dbReference>
<dbReference type="GO" id="GO:0006508">
    <property type="term" value="P:proteolysis"/>
    <property type="evidence" value="ECO:0007669"/>
    <property type="project" value="UniProtKB-KW"/>
</dbReference>
<keyword evidence="4" id="KW-0720">Serine protease</keyword>
<feature type="region of interest" description="Disordered" evidence="7">
    <location>
        <begin position="249"/>
        <end position="269"/>
    </location>
</feature>
<organism evidence="9 10">
    <name type="scientific">Cladonia borealis</name>
    <dbReference type="NCBI Taxonomy" id="184061"/>
    <lineage>
        <taxon>Eukaryota</taxon>
        <taxon>Fungi</taxon>
        <taxon>Dikarya</taxon>
        <taxon>Ascomycota</taxon>
        <taxon>Pezizomycotina</taxon>
        <taxon>Lecanoromycetes</taxon>
        <taxon>OSLEUM clade</taxon>
        <taxon>Lecanoromycetidae</taxon>
        <taxon>Lecanorales</taxon>
        <taxon>Lecanorineae</taxon>
        <taxon>Cladoniaceae</taxon>
        <taxon>Cladonia</taxon>
    </lineage>
</organism>
<evidence type="ECO:0000256" key="1">
    <source>
        <dbReference type="ARBA" id="ARBA00022670"/>
    </source>
</evidence>
<dbReference type="SMART" id="SM00248">
    <property type="entry name" value="ANK"/>
    <property type="match status" value="3"/>
</dbReference>
<dbReference type="Pfam" id="PF12796">
    <property type="entry name" value="Ank_2"/>
    <property type="match status" value="1"/>
</dbReference>
<dbReference type="Pfam" id="PF00082">
    <property type="entry name" value="Peptidase_S8"/>
    <property type="match status" value="1"/>
</dbReference>
<dbReference type="Gene3D" id="1.25.40.20">
    <property type="entry name" value="Ankyrin repeat-containing domain"/>
    <property type="match status" value="1"/>
</dbReference>
<comment type="caution">
    <text evidence="9">The sequence shown here is derived from an EMBL/GenBank/DDBJ whole genome shotgun (WGS) entry which is preliminary data.</text>
</comment>
<keyword evidence="1" id="KW-0645">Protease</keyword>
<sequence>MSSLIASDRDTWNRELAALETLVMDKSRFQELNEALNKLKAKSKLWTYEAVPKPKQTPTLLGLAIQFQNLEGLKILMKSFGLSKLPEESSAPNEATDLFCLAVVYYHKLVFRYVSDHIDIDRALRQLQPRQRSVLHVAARAGTTDMFRILHEAKGDDIKSKILHVRDSQEQTALHVAVSMNRVETVVELLRIQPELIKVQDALGETVFHKAVTTNKKDALEYLLTSNAEVLAQCDSQGNSPYRHLLEGRSKQTLQNSPPKSQDAEGVQRTQSFDDSVSSILIQAILTLENVSVVDKRKFLFKDALGPDLQCDMSIFNADNLDFTEYLDDLKEDRLDIKFYETLIRVVLPDLSCLPKKACAITLPHPLRKNSEANLVFDYLSRKGVKRVIEAVIPDCTVHPHSNRNIINALKAMGVKRLNWRKLNLGVSTIQMAAPEVETLTLYSSGDADALLQLSGPEGLCKLEKGEDNDDELEELRKRCEDALARLKKRELRVTLAESVSADGKGDDTPPPLYHRHQGQTTILENLSPFHQLLSRQNGLPSNPTIPKDELIKVAILDSGVYANRSIFPNLTGGSFVEDTATTDSHWHTVTNSHGTKMASLIRQVNPYCHIYAARTHFGADMHGGDVYSLNKALERVTREKVDIICIGWTCSTDIKGKAKRELEAKIQEASKGSLIFCATGDKGPEAKVSFPAGFENTFKIGNCSIVGKHLDDTEIEHTEFLVPAQGLAVEVPKYIKKDGKDTAEGSSAATAVAAGLAALVLSLSHFATSRRKSSEHISDRAEQFAYFKSTSVMKSVFQHMCGSSTSKFVQPWQALPKDLHELELDLAKTRVQNFLDQAGGEL</sequence>
<dbReference type="GO" id="GO:0005886">
    <property type="term" value="C:plasma membrane"/>
    <property type="evidence" value="ECO:0007669"/>
    <property type="project" value="TreeGrafter"/>
</dbReference>
<keyword evidence="5" id="KW-0040">ANK repeat</keyword>
<evidence type="ECO:0000256" key="3">
    <source>
        <dbReference type="ARBA" id="ARBA00022801"/>
    </source>
</evidence>
<evidence type="ECO:0000313" key="10">
    <source>
        <dbReference type="Proteomes" id="UP001166286"/>
    </source>
</evidence>
<dbReference type="InterPro" id="IPR000209">
    <property type="entry name" value="Peptidase_S8/S53_dom"/>
</dbReference>
<keyword evidence="10" id="KW-1185">Reference proteome</keyword>
<protein>
    <recommendedName>
        <fullName evidence="8">Peptidase S8/S53 domain-containing protein</fullName>
    </recommendedName>
</protein>